<name>A0A9D9I406_9BACT</name>
<dbReference type="Proteomes" id="UP000823597">
    <property type="component" value="Unassembled WGS sequence"/>
</dbReference>
<reference evidence="10" key="1">
    <citation type="submission" date="2020-10" db="EMBL/GenBank/DDBJ databases">
        <authorList>
            <person name="Gilroy R."/>
        </authorList>
    </citation>
    <scope>NUCLEOTIDE SEQUENCE</scope>
    <source>
        <strain evidence="10">10037</strain>
    </source>
</reference>
<dbReference type="InterPro" id="IPR017853">
    <property type="entry name" value="GH"/>
</dbReference>
<evidence type="ECO:0000256" key="4">
    <source>
        <dbReference type="ARBA" id="ARBA00022801"/>
    </source>
</evidence>
<dbReference type="SUPFAM" id="SSF55545">
    <property type="entry name" value="beta-N-acetylhexosaminidase-like domain"/>
    <property type="match status" value="1"/>
</dbReference>
<keyword evidence="4" id="KW-0378">Hydrolase</keyword>
<dbReference type="PRINTS" id="PR00738">
    <property type="entry name" value="GLHYDRLASE20"/>
</dbReference>
<evidence type="ECO:0000256" key="1">
    <source>
        <dbReference type="ARBA" id="ARBA00001231"/>
    </source>
</evidence>
<gene>
    <name evidence="10" type="ORF">IAB93_06125</name>
</gene>
<dbReference type="InterPro" id="IPR025705">
    <property type="entry name" value="Beta_hexosaminidase_sua/sub"/>
</dbReference>
<dbReference type="Gene3D" id="3.30.379.10">
    <property type="entry name" value="Chitobiase/beta-hexosaminidase domain 2-like"/>
    <property type="match status" value="1"/>
</dbReference>
<dbReference type="GO" id="GO:0030203">
    <property type="term" value="P:glycosaminoglycan metabolic process"/>
    <property type="evidence" value="ECO:0007669"/>
    <property type="project" value="TreeGrafter"/>
</dbReference>
<dbReference type="AlphaFoldDB" id="A0A9D9I406"/>
<dbReference type="GO" id="GO:0016020">
    <property type="term" value="C:membrane"/>
    <property type="evidence" value="ECO:0007669"/>
    <property type="project" value="TreeGrafter"/>
</dbReference>
<protein>
    <recommendedName>
        <fullName evidence="3">beta-N-acetylhexosaminidase</fullName>
        <ecNumber evidence="3">3.2.1.52</ecNumber>
    </recommendedName>
</protein>
<keyword evidence="7" id="KW-0732">Signal</keyword>
<organism evidence="10 11">
    <name type="scientific">Candidatus Merdivivens pullistercoris</name>
    <dbReference type="NCBI Taxonomy" id="2840873"/>
    <lineage>
        <taxon>Bacteria</taxon>
        <taxon>Pseudomonadati</taxon>
        <taxon>Bacteroidota</taxon>
        <taxon>Bacteroidia</taxon>
        <taxon>Bacteroidales</taxon>
        <taxon>Muribaculaceae</taxon>
        <taxon>Muribaculaceae incertae sedis</taxon>
        <taxon>Candidatus Merdivivens</taxon>
    </lineage>
</organism>
<reference evidence="10" key="2">
    <citation type="journal article" date="2021" name="PeerJ">
        <title>Extensive microbial diversity within the chicken gut microbiome revealed by metagenomics and culture.</title>
        <authorList>
            <person name="Gilroy R."/>
            <person name="Ravi A."/>
            <person name="Getino M."/>
            <person name="Pursley I."/>
            <person name="Horton D.L."/>
            <person name="Alikhan N.F."/>
            <person name="Baker D."/>
            <person name="Gharbi K."/>
            <person name="Hall N."/>
            <person name="Watson M."/>
            <person name="Adriaenssens E.M."/>
            <person name="Foster-Nyarko E."/>
            <person name="Jarju S."/>
            <person name="Secka A."/>
            <person name="Antonio M."/>
            <person name="Oren A."/>
            <person name="Chaudhuri R.R."/>
            <person name="La Ragione R."/>
            <person name="Hildebrand F."/>
            <person name="Pallen M.J."/>
        </authorList>
    </citation>
    <scope>NUCLEOTIDE SEQUENCE</scope>
    <source>
        <strain evidence="10">10037</strain>
    </source>
</reference>
<sequence length="674" mass="76875">MRKPKTPWLLIVALCLCSCTATEPLSVIPYPQHAERKSGVFLPEGANGNSMNARMLDSISLLPYNEMKTELSRYGITVSLEDSLAGVVSEEGYRLSVSKDGVRIRAISQTGAFYAMGTLSQLYEDGGFPCVEITDWPRFKYRGMHLDVSRHFKSKEFVMKQLDAMARYKLNRFHWHLTDGAGWRIEIDRYPELTGIAAWRPYPDWKSWWNGGRKYCTADHPDADGGYYTKEDVREIVQYAAQRHITVIPEIEMPGHSEEVLAVYPELSCSGEPYVNSELCVGKEATFEFLENVLSEVMELFPSEYIHIGGDEAAHEGWKSCPDCQLRIKEEGLGDEAGLQGYLVRRIEAFLNRHGRKLIGWDEILRDSVNSSSVIMAWRGLQYGADAVKSGHDVIMTPGDYCYIDAYQDAPFTQPEARGGYLTLEKTYSFEPVPDTLSSEEQARYIGIQSNLWCEYISTEDYTEYMLYPRVLSIAETAWTSSGQKDWRRFRKNVIEETDYLKLAGYNPFDIRKEKGERPEASRPEEHLAVGKKIEYVQPFSPYYPAGGETALVDGVRGGWTYADGRWQGFINRDVDVIIDLGEDTDIHYIGAEFMQLIGPWLWQPAEVIISVSEDGQEFAELSRQFTDVPKDADELIFRTYAWEGEVSARYVRYNALNNKIKNGCLFTDEIIVR</sequence>
<feature type="signal peptide" evidence="7">
    <location>
        <begin position="1"/>
        <end position="21"/>
    </location>
</feature>
<evidence type="ECO:0000256" key="3">
    <source>
        <dbReference type="ARBA" id="ARBA00012663"/>
    </source>
</evidence>
<dbReference type="Gene3D" id="2.60.120.260">
    <property type="entry name" value="Galactose-binding domain-like"/>
    <property type="match status" value="1"/>
</dbReference>
<dbReference type="InterPro" id="IPR015883">
    <property type="entry name" value="Glyco_hydro_20_cat"/>
</dbReference>
<feature type="active site" description="Proton donor" evidence="6">
    <location>
        <position position="312"/>
    </location>
</feature>
<evidence type="ECO:0000256" key="7">
    <source>
        <dbReference type="SAM" id="SignalP"/>
    </source>
</evidence>
<evidence type="ECO:0000313" key="11">
    <source>
        <dbReference type="Proteomes" id="UP000823597"/>
    </source>
</evidence>
<feature type="domain" description="Glycoside hydrolase family 20 catalytic" evidence="8">
    <location>
        <begin position="139"/>
        <end position="481"/>
    </location>
</feature>
<comment type="catalytic activity">
    <reaction evidence="1">
        <text>Hydrolysis of terminal non-reducing N-acetyl-D-hexosamine residues in N-acetyl-beta-D-hexosaminides.</text>
        <dbReference type="EC" id="3.2.1.52"/>
    </reaction>
</comment>
<comment type="caution">
    <text evidence="10">The sequence shown here is derived from an EMBL/GenBank/DDBJ whole genome shotgun (WGS) entry which is preliminary data.</text>
</comment>
<evidence type="ECO:0000256" key="6">
    <source>
        <dbReference type="PIRSR" id="PIRSR625705-1"/>
    </source>
</evidence>
<dbReference type="InterPro" id="IPR029018">
    <property type="entry name" value="Hex-like_dom2"/>
</dbReference>
<evidence type="ECO:0000259" key="9">
    <source>
        <dbReference type="Pfam" id="PF02838"/>
    </source>
</evidence>
<dbReference type="Pfam" id="PF02838">
    <property type="entry name" value="Glyco_hydro_20b"/>
    <property type="match status" value="1"/>
</dbReference>
<dbReference type="Pfam" id="PF00728">
    <property type="entry name" value="Glyco_hydro_20"/>
    <property type="match status" value="1"/>
</dbReference>
<evidence type="ECO:0000256" key="2">
    <source>
        <dbReference type="ARBA" id="ARBA00006285"/>
    </source>
</evidence>
<dbReference type="GO" id="GO:0004563">
    <property type="term" value="F:beta-N-acetylhexosaminidase activity"/>
    <property type="evidence" value="ECO:0007669"/>
    <property type="project" value="UniProtKB-EC"/>
</dbReference>
<evidence type="ECO:0000256" key="5">
    <source>
        <dbReference type="ARBA" id="ARBA00023295"/>
    </source>
</evidence>
<evidence type="ECO:0000259" key="8">
    <source>
        <dbReference type="Pfam" id="PF00728"/>
    </source>
</evidence>
<dbReference type="PANTHER" id="PTHR22600">
    <property type="entry name" value="BETA-HEXOSAMINIDASE"/>
    <property type="match status" value="1"/>
</dbReference>
<dbReference type="EMBL" id="JADIME010000065">
    <property type="protein sequence ID" value="MBO8465554.1"/>
    <property type="molecule type" value="Genomic_DNA"/>
</dbReference>
<dbReference type="PANTHER" id="PTHR22600:SF57">
    <property type="entry name" value="BETA-N-ACETYLHEXOSAMINIDASE"/>
    <property type="match status" value="1"/>
</dbReference>
<proteinExistence type="inferred from homology"/>
<comment type="similarity">
    <text evidence="2">Belongs to the glycosyl hydrolase 20 family.</text>
</comment>
<keyword evidence="5" id="KW-0326">Glycosidase</keyword>
<feature type="domain" description="Beta-hexosaminidase bacterial type N-terminal" evidence="9">
    <location>
        <begin position="62"/>
        <end position="136"/>
    </location>
</feature>
<dbReference type="CDD" id="cd06563">
    <property type="entry name" value="GH20_chitobiase-like"/>
    <property type="match status" value="1"/>
</dbReference>
<dbReference type="EC" id="3.2.1.52" evidence="3"/>
<dbReference type="InterPro" id="IPR015882">
    <property type="entry name" value="HEX_bac_N"/>
</dbReference>
<dbReference type="SUPFAM" id="SSF51445">
    <property type="entry name" value="(Trans)glycosidases"/>
    <property type="match status" value="1"/>
</dbReference>
<accession>A0A9D9I406</accession>
<dbReference type="Gene3D" id="3.20.20.80">
    <property type="entry name" value="Glycosidases"/>
    <property type="match status" value="1"/>
</dbReference>
<dbReference type="GO" id="GO:0005975">
    <property type="term" value="P:carbohydrate metabolic process"/>
    <property type="evidence" value="ECO:0007669"/>
    <property type="project" value="InterPro"/>
</dbReference>
<evidence type="ECO:0000313" key="10">
    <source>
        <dbReference type="EMBL" id="MBO8465554.1"/>
    </source>
</evidence>
<feature type="chain" id="PRO_5039085542" description="beta-N-acetylhexosaminidase" evidence="7">
    <location>
        <begin position="22"/>
        <end position="674"/>
    </location>
</feature>